<accession>A0A9X1UMD1</accession>
<sequence>MNVIQKNWAANLAAGWMLSVTDRAYPQGALPGRARILKPVGIAMVHAGREGTASTRHMAHEIRKGLAF</sequence>
<evidence type="ECO:0000313" key="2">
    <source>
        <dbReference type="Proteomes" id="UP001139308"/>
    </source>
</evidence>
<organism evidence="1 2">
    <name type="scientific">Paraburkholderia tagetis</name>
    <dbReference type="NCBI Taxonomy" id="2913261"/>
    <lineage>
        <taxon>Bacteria</taxon>
        <taxon>Pseudomonadati</taxon>
        <taxon>Pseudomonadota</taxon>
        <taxon>Betaproteobacteria</taxon>
        <taxon>Burkholderiales</taxon>
        <taxon>Burkholderiaceae</taxon>
        <taxon>Paraburkholderia</taxon>
    </lineage>
</organism>
<keyword evidence="2" id="KW-1185">Reference proteome</keyword>
<comment type="caution">
    <text evidence="1">The sequence shown here is derived from an EMBL/GenBank/DDBJ whole genome shotgun (WGS) entry which is preliminary data.</text>
</comment>
<dbReference type="AlphaFoldDB" id="A0A9X1UMD1"/>
<protein>
    <submittedName>
        <fullName evidence="1">Uncharacterized protein</fullName>
    </submittedName>
</protein>
<evidence type="ECO:0000313" key="1">
    <source>
        <dbReference type="EMBL" id="MCG5078040.1"/>
    </source>
</evidence>
<dbReference type="EMBL" id="JAKLJA010000048">
    <property type="protein sequence ID" value="MCG5078040.1"/>
    <property type="molecule type" value="Genomic_DNA"/>
</dbReference>
<reference evidence="1" key="1">
    <citation type="submission" date="2022-01" db="EMBL/GenBank/DDBJ databases">
        <title>Genome sequence and assembly of Parabukholderia sp. RG36.</title>
        <authorList>
            <person name="Chhetri G."/>
        </authorList>
    </citation>
    <scope>NUCLEOTIDE SEQUENCE</scope>
    <source>
        <strain evidence="1">RG36</strain>
    </source>
</reference>
<gene>
    <name evidence="1" type="ORF">L5014_32685</name>
</gene>
<proteinExistence type="predicted"/>
<name>A0A9X1UMD1_9BURK</name>
<dbReference type="Proteomes" id="UP001139308">
    <property type="component" value="Unassembled WGS sequence"/>
</dbReference>
<dbReference type="RefSeq" id="WP_238467930.1">
    <property type="nucleotide sequence ID" value="NZ_JAKLJA010000048.1"/>
</dbReference>